<reference evidence="1" key="2">
    <citation type="submission" date="2015-03" db="EMBL/GenBank/DDBJ databases">
        <authorList>
            <person name="Chow C.-E.T."/>
            <person name="Winget D.M."/>
            <person name="White R.A.III."/>
            <person name="Hallam S.J."/>
            <person name="Suttle C.A."/>
        </authorList>
    </citation>
    <scope>NUCLEOTIDE SEQUENCE</scope>
    <source>
        <strain evidence="1">Oxic1_9</strain>
    </source>
</reference>
<evidence type="ECO:0000313" key="1">
    <source>
        <dbReference type="EMBL" id="AKH48496.1"/>
    </source>
</evidence>
<accession>A0A0F7LBB3</accession>
<proteinExistence type="predicted"/>
<protein>
    <submittedName>
        <fullName evidence="1">Uncharacterized protein</fullName>
    </submittedName>
</protein>
<dbReference type="EMBL" id="KR029604">
    <property type="protein sequence ID" value="AKH48496.1"/>
    <property type="molecule type" value="Genomic_DNA"/>
</dbReference>
<sequence length="100" mass="11230">MARRKKAVTGLTSELKAQLRLAEDPNLIVFTPVGGLGPVDIVTLNMTTGEYSAYDVKSKNYRKVNSYVAKDGYKRNLKGSFICRGTTKEQKKLNVRIIYE</sequence>
<name>A0A0F7LBB3_9VIRU</name>
<organism evidence="1">
    <name type="scientific">uncultured marine virus</name>
    <dbReference type="NCBI Taxonomy" id="186617"/>
    <lineage>
        <taxon>Viruses</taxon>
        <taxon>environmental samples</taxon>
    </lineage>
</organism>
<reference evidence="1" key="1">
    <citation type="journal article" date="2015" name="Front. Microbiol.">
        <title>Combining genomic sequencing methods to explore viral diversity and reveal potential virus-host interactions.</title>
        <authorList>
            <person name="Chow C.E."/>
            <person name="Winget D.M."/>
            <person name="White R.A.III."/>
            <person name="Hallam S.J."/>
            <person name="Suttle C.A."/>
        </authorList>
    </citation>
    <scope>NUCLEOTIDE SEQUENCE</scope>
    <source>
        <strain evidence="1">Oxic1_9</strain>
    </source>
</reference>